<dbReference type="PANTHER" id="PTHR43214:SF24">
    <property type="entry name" value="TRANSCRIPTIONAL REGULATORY PROTEIN NARL-RELATED"/>
    <property type="match status" value="1"/>
</dbReference>
<evidence type="ECO:0000259" key="7">
    <source>
        <dbReference type="PROSITE" id="PS50110"/>
    </source>
</evidence>
<dbReference type="InterPro" id="IPR001789">
    <property type="entry name" value="Sig_transdc_resp-reg_receiver"/>
</dbReference>
<dbReference type="SUPFAM" id="SSF46894">
    <property type="entry name" value="C-terminal effector domain of the bipartite response regulators"/>
    <property type="match status" value="1"/>
</dbReference>
<sequence length="208" mass="22345">MIDLLLVDDHPVVQAGLAALLDGEEGFSVVGRAADADGALEAARRLRPDLVLMDIQLAGATDGIEATRLLRRLDPAPQVLVLTTFDSDDDVRRAVDAGAVGYLLKACPPEELFAAVRSAAAGENVLSPRLASRMMRNMTAKRDALTAREVEIVKLMADGLSNADIASRLFISEATVKSHLVHIFRKLEVKRRTAAVAEARRQGAIRGV</sequence>
<dbReference type="Gene3D" id="3.40.50.2300">
    <property type="match status" value="1"/>
</dbReference>
<dbReference type="PROSITE" id="PS50110">
    <property type="entry name" value="RESPONSE_REGULATORY"/>
    <property type="match status" value="1"/>
</dbReference>
<organism evidence="8 9">
    <name type="scientific">Salininema proteolyticum</name>
    <dbReference type="NCBI Taxonomy" id="1607685"/>
    <lineage>
        <taxon>Bacteria</taxon>
        <taxon>Bacillati</taxon>
        <taxon>Actinomycetota</taxon>
        <taxon>Actinomycetes</taxon>
        <taxon>Glycomycetales</taxon>
        <taxon>Glycomycetaceae</taxon>
        <taxon>Salininema</taxon>
    </lineage>
</organism>
<accession>A0ABV8TZ75</accession>
<proteinExistence type="predicted"/>
<name>A0ABV8TZ75_9ACTN</name>
<evidence type="ECO:0000256" key="2">
    <source>
        <dbReference type="ARBA" id="ARBA00023015"/>
    </source>
</evidence>
<comment type="caution">
    <text evidence="8">The sequence shown here is derived from an EMBL/GenBank/DDBJ whole genome shotgun (WGS) entry which is preliminary data.</text>
</comment>
<keyword evidence="1 5" id="KW-0597">Phosphoprotein</keyword>
<evidence type="ECO:0000313" key="8">
    <source>
        <dbReference type="EMBL" id="MFC4336099.1"/>
    </source>
</evidence>
<dbReference type="Pfam" id="PF00196">
    <property type="entry name" value="GerE"/>
    <property type="match status" value="1"/>
</dbReference>
<feature type="domain" description="HTH luxR-type" evidence="6">
    <location>
        <begin position="138"/>
        <end position="203"/>
    </location>
</feature>
<dbReference type="PANTHER" id="PTHR43214">
    <property type="entry name" value="TWO-COMPONENT RESPONSE REGULATOR"/>
    <property type="match status" value="1"/>
</dbReference>
<reference evidence="9" key="1">
    <citation type="journal article" date="2019" name="Int. J. Syst. Evol. Microbiol.">
        <title>The Global Catalogue of Microorganisms (GCM) 10K type strain sequencing project: providing services to taxonomists for standard genome sequencing and annotation.</title>
        <authorList>
            <consortium name="The Broad Institute Genomics Platform"/>
            <consortium name="The Broad Institute Genome Sequencing Center for Infectious Disease"/>
            <person name="Wu L."/>
            <person name="Ma J."/>
        </authorList>
    </citation>
    <scope>NUCLEOTIDE SEQUENCE [LARGE SCALE GENOMIC DNA]</scope>
    <source>
        <strain evidence="9">IBRC-M 10908</strain>
    </source>
</reference>
<dbReference type="InterPro" id="IPR058245">
    <property type="entry name" value="NreC/VraR/RcsB-like_REC"/>
</dbReference>
<dbReference type="SMART" id="SM00421">
    <property type="entry name" value="HTH_LUXR"/>
    <property type="match status" value="1"/>
</dbReference>
<gene>
    <name evidence="8" type="ORF">ACFPET_12885</name>
</gene>
<feature type="domain" description="Response regulatory" evidence="7">
    <location>
        <begin position="3"/>
        <end position="120"/>
    </location>
</feature>
<keyword evidence="2" id="KW-0805">Transcription regulation</keyword>
<keyword evidence="9" id="KW-1185">Reference proteome</keyword>
<dbReference type="CDD" id="cd06170">
    <property type="entry name" value="LuxR_C_like"/>
    <property type="match status" value="1"/>
</dbReference>
<dbReference type="InterPro" id="IPR039420">
    <property type="entry name" value="WalR-like"/>
</dbReference>
<dbReference type="PROSITE" id="PS00622">
    <property type="entry name" value="HTH_LUXR_1"/>
    <property type="match status" value="1"/>
</dbReference>
<feature type="modified residue" description="4-aspartylphosphate" evidence="5">
    <location>
        <position position="54"/>
    </location>
</feature>
<keyword evidence="3" id="KW-0238">DNA-binding</keyword>
<dbReference type="SMART" id="SM00448">
    <property type="entry name" value="REC"/>
    <property type="match status" value="1"/>
</dbReference>
<evidence type="ECO:0000256" key="5">
    <source>
        <dbReference type="PROSITE-ProRule" id="PRU00169"/>
    </source>
</evidence>
<evidence type="ECO:0000256" key="1">
    <source>
        <dbReference type="ARBA" id="ARBA00022553"/>
    </source>
</evidence>
<dbReference type="PROSITE" id="PS50043">
    <property type="entry name" value="HTH_LUXR_2"/>
    <property type="match status" value="1"/>
</dbReference>
<evidence type="ECO:0000313" key="9">
    <source>
        <dbReference type="Proteomes" id="UP001595823"/>
    </source>
</evidence>
<dbReference type="PRINTS" id="PR00038">
    <property type="entry name" value="HTHLUXR"/>
</dbReference>
<protein>
    <submittedName>
        <fullName evidence="8">Response regulator</fullName>
    </submittedName>
</protein>
<dbReference type="Pfam" id="PF00072">
    <property type="entry name" value="Response_reg"/>
    <property type="match status" value="1"/>
</dbReference>
<dbReference type="RefSeq" id="WP_380621591.1">
    <property type="nucleotide sequence ID" value="NZ_JBHSDK010000015.1"/>
</dbReference>
<evidence type="ECO:0000256" key="4">
    <source>
        <dbReference type="ARBA" id="ARBA00023163"/>
    </source>
</evidence>
<keyword evidence="4" id="KW-0804">Transcription</keyword>
<evidence type="ECO:0000256" key="3">
    <source>
        <dbReference type="ARBA" id="ARBA00023125"/>
    </source>
</evidence>
<dbReference type="InterPro" id="IPR016032">
    <property type="entry name" value="Sig_transdc_resp-reg_C-effctor"/>
</dbReference>
<dbReference type="InterPro" id="IPR000792">
    <property type="entry name" value="Tscrpt_reg_LuxR_C"/>
</dbReference>
<evidence type="ECO:0000259" key="6">
    <source>
        <dbReference type="PROSITE" id="PS50043"/>
    </source>
</evidence>
<dbReference type="CDD" id="cd17535">
    <property type="entry name" value="REC_NarL-like"/>
    <property type="match status" value="1"/>
</dbReference>
<dbReference type="Proteomes" id="UP001595823">
    <property type="component" value="Unassembled WGS sequence"/>
</dbReference>
<dbReference type="SUPFAM" id="SSF52172">
    <property type="entry name" value="CheY-like"/>
    <property type="match status" value="1"/>
</dbReference>
<dbReference type="EMBL" id="JBHSDK010000015">
    <property type="protein sequence ID" value="MFC4336099.1"/>
    <property type="molecule type" value="Genomic_DNA"/>
</dbReference>
<dbReference type="InterPro" id="IPR011006">
    <property type="entry name" value="CheY-like_superfamily"/>
</dbReference>